<comment type="caution">
    <text evidence="1">The sequence shown here is derived from an EMBL/GenBank/DDBJ whole genome shotgun (WGS) entry which is preliminary data.</text>
</comment>
<accession>A0ACC3B327</accession>
<proteinExistence type="predicted"/>
<evidence type="ECO:0000313" key="1">
    <source>
        <dbReference type="EMBL" id="KAK1144801.1"/>
    </source>
</evidence>
<dbReference type="Proteomes" id="UP001177260">
    <property type="component" value="Unassembled WGS sequence"/>
</dbReference>
<dbReference type="EMBL" id="JAOPJF010000028">
    <property type="protein sequence ID" value="KAK1144801.1"/>
    <property type="molecule type" value="Genomic_DNA"/>
</dbReference>
<gene>
    <name evidence="1" type="ORF">N8T08_004813</name>
</gene>
<organism evidence="1 2">
    <name type="scientific">Aspergillus melleus</name>
    <dbReference type="NCBI Taxonomy" id="138277"/>
    <lineage>
        <taxon>Eukaryota</taxon>
        <taxon>Fungi</taxon>
        <taxon>Dikarya</taxon>
        <taxon>Ascomycota</taxon>
        <taxon>Pezizomycotina</taxon>
        <taxon>Eurotiomycetes</taxon>
        <taxon>Eurotiomycetidae</taxon>
        <taxon>Eurotiales</taxon>
        <taxon>Aspergillaceae</taxon>
        <taxon>Aspergillus</taxon>
        <taxon>Aspergillus subgen. Circumdati</taxon>
    </lineage>
</organism>
<protein>
    <submittedName>
        <fullName evidence="1">Uncharacterized protein</fullName>
    </submittedName>
</protein>
<reference evidence="1 2" key="1">
    <citation type="journal article" date="2023" name="ACS Omega">
        <title>Identification of the Neoaspergillic Acid Biosynthesis Gene Cluster by Establishing an In Vitro CRISPR-Ribonucleoprotein Genetic System in Aspergillus melleus.</title>
        <authorList>
            <person name="Yuan B."/>
            <person name="Grau M.F."/>
            <person name="Murata R.M."/>
            <person name="Torok T."/>
            <person name="Venkateswaran K."/>
            <person name="Stajich J.E."/>
            <person name="Wang C.C.C."/>
        </authorList>
    </citation>
    <scope>NUCLEOTIDE SEQUENCE [LARGE SCALE GENOMIC DNA]</scope>
    <source>
        <strain evidence="1 2">IMV 1140</strain>
    </source>
</reference>
<keyword evidence="2" id="KW-1185">Reference proteome</keyword>
<evidence type="ECO:0000313" key="2">
    <source>
        <dbReference type="Proteomes" id="UP001177260"/>
    </source>
</evidence>
<sequence>MKPPFITSTYQPAPQPLQLEAVLDLFMDEEKETLCFALKSAPAFVPFKWMEQLQERARQVSGLSFLRDGLGDGLALESIVYGSHITTPEAGVLISTLAQSTAARALSKLPAGDIDSIFHVNGEVCPWSTISNMKNGIQWSRKVKNWDGDVQFEHGTLTVNPLLLSAQGELCYSEDTEGQKFLPAEYVHYLVMGAELDGPPSYDQAFAEGNSAPPAYDIKRMAADASMEAITEKGYERMST</sequence>
<name>A0ACC3B327_9EURO</name>